<accession>M3ELX1</accession>
<comment type="caution">
    <text evidence="1">The sequence shown here is derived from an EMBL/GenBank/DDBJ whole genome shotgun (WGS) entry which is preliminary data.</text>
</comment>
<sequence length="77" mass="8438">MEITETVSGSSCSFGPYRWDASSFAEATREALLNAPGATGLKDVKVTVKSYKYFFLGCVKVEGTPVKEIQETKPKKK</sequence>
<dbReference type="Proteomes" id="UP000011770">
    <property type="component" value="Unassembled WGS sequence"/>
</dbReference>
<organism evidence="1 2">
    <name type="scientific">Leptospira weilii serovar Topaz str. LT2116</name>
    <dbReference type="NCBI Taxonomy" id="1088540"/>
    <lineage>
        <taxon>Bacteria</taxon>
        <taxon>Pseudomonadati</taxon>
        <taxon>Spirochaetota</taxon>
        <taxon>Spirochaetia</taxon>
        <taxon>Leptospirales</taxon>
        <taxon>Leptospiraceae</taxon>
        <taxon>Leptospira</taxon>
    </lineage>
</organism>
<protein>
    <submittedName>
        <fullName evidence="1">Uncharacterized protein</fullName>
    </submittedName>
</protein>
<name>M3ELX1_9LEPT</name>
<dbReference type="AlphaFoldDB" id="M3ELX1"/>
<evidence type="ECO:0000313" key="1">
    <source>
        <dbReference type="EMBL" id="EMF82028.1"/>
    </source>
</evidence>
<reference evidence="1 2" key="1">
    <citation type="submission" date="2013-01" db="EMBL/GenBank/DDBJ databases">
        <authorList>
            <person name="Harkins D.M."/>
            <person name="Durkin A.S."/>
            <person name="Brinkac L.M."/>
            <person name="Haft D.H."/>
            <person name="Selengut J.D."/>
            <person name="Sanka R."/>
            <person name="DePew J."/>
            <person name="Purushe J."/>
            <person name="Tulsiani S.M."/>
            <person name="Graham G.C."/>
            <person name="Burns M.-A."/>
            <person name="Dohnt M.F."/>
            <person name="Smythe L.D."/>
            <person name="McKay D.B."/>
            <person name="Craig S.B."/>
            <person name="Vinetz J.M."/>
            <person name="Sutton G.G."/>
            <person name="Nierman W.C."/>
            <person name="Fouts D.E."/>
        </authorList>
    </citation>
    <scope>NUCLEOTIDE SEQUENCE [LARGE SCALE GENOMIC DNA]</scope>
    <source>
        <strain evidence="1 2">LT2116</strain>
    </source>
</reference>
<dbReference type="EMBL" id="AHOR02000029">
    <property type="protein sequence ID" value="EMF82028.1"/>
    <property type="molecule type" value="Genomic_DNA"/>
</dbReference>
<evidence type="ECO:0000313" key="2">
    <source>
        <dbReference type="Proteomes" id="UP000011770"/>
    </source>
</evidence>
<gene>
    <name evidence="1" type="ORF">LEP1GSC188_0769</name>
</gene>
<proteinExistence type="predicted"/>